<dbReference type="GO" id="GO:0005516">
    <property type="term" value="F:calmodulin binding"/>
    <property type="evidence" value="ECO:0007669"/>
    <property type="project" value="UniProtKB-KW"/>
</dbReference>
<dbReference type="GO" id="GO:0005938">
    <property type="term" value="C:cell cortex"/>
    <property type="evidence" value="ECO:0007669"/>
    <property type="project" value="UniProtKB-SubCell"/>
</dbReference>
<dbReference type="FunFam" id="4.10.270.10:FF:000001">
    <property type="entry name" value="Myosin heavy chain, non-muscle"/>
    <property type="match status" value="1"/>
</dbReference>
<dbReference type="FunFam" id="1.20.58.530:FF:000003">
    <property type="entry name" value="Myosin heavy chain 10"/>
    <property type="match status" value="1"/>
</dbReference>
<proteinExistence type="inferred from homology"/>
<name>A0A3Q2DV74_CYPVA</name>
<dbReference type="PANTHER" id="PTHR45615">
    <property type="entry name" value="MYOSIN HEAVY CHAIN, NON-MUSCLE"/>
    <property type="match status" value="1"/>
</dbReference>
<keyword evidence="12 20" id="KW-0009">Actin-binding</keyword>
<evidence type="ECO:0000256" key="7">
    <source>
        <dbReference type="ARBA" id="ARBA00022860"/>
    </source>
</evidence>
<dbReference type="Pfam" id="PF02736">
    <property type="entry name" value="Myosin_N"/>
    <property type="match status" value="1"/>
</dbReference>
<evidence type="ECO:0000256" key="19">
    <source>
        <dbReference type="ARBA" id="ARBA00043098"/>
    </source>
</evidence>
<dbReference type="Gene3D" id="1.20.5.340">
    <property type="match status" value="4"/>
</dbReference>
<dbReference type="GO" id="GO:0051015">
    <property type="term" value="F:actin filament binding"/>
    <property type="evidence" value="ECO:0007669"/>
    <property type="project" value="InterPro"/>
</dbReference>
<feature type="domain" description="Myosin motor" evidence="22">
    <location>
        <begin position="79"/>
        <end position="775"/>
    </location>
</feature>
<evidence type="ECO:0000313" key="24">
    <source>
        <dbReference type="Ensembl" id="ENSCVAP00000023763.1"/>
    </source>
</evidence>
<dbReference type="FunFam" id="1.20.5.340:FF:000007">
    <property type="entry name" value="Myosin heavy chain, non-muscle"/>
    <property type="match status" value="1"/>
</dbReference>
<dbReference type="Gene3D" id="3.40.850.10">
    <property type="entry name" value="Kinesin motor domain"/>
    <property type="match status" value="1"/>
</dbReference>
<reference evidence="24" key="2">
    <citation type="submission" date="2025-09" db="UniProtKB">
        <authorList>
            <consortium name="Ensembl"/>
        </authorList>
    </citation>
    <scope>IDENTIFICATION</scope>
</reference>
<evidence type="ECO:0000256" key="10">
    <source>
        <dbReference type="ARBA" id="ARBA00023123"/>
    </source>
</evidence>
<dbReference type="FunFam" id="1.20.5.4820:FF:000002">
    <property type="entry name" value="Myosin heavy chain 10"/>
    <property type="match status" value="1"/>
</dbReference>
<dbReference type="Gene3D" id="1.20.58.530">
    <property type="match status" value="1"/>
</dbReference>
<evidence type="ECO:0000259" key="23">
    <source>
        <dbReference type="PROSITE" id="PS51844"/>
    </source>
</evidence>
<keyword evidence="9" id="KW-0175">Coiled coil</keyword>
<dbReference type="InterPro" id="IPR027417">
    <property type="entry name" value="P-loop_NTPase"/>
</dbReference>
<feature type="region of interest" description="Disordered" evidence="21">
    <location>
        <begin position="926"/>
        <end position="946"/>
    </location>
</feature>
<dbReference type="Gene3D" id="1.20.5.4820">
    <property type="match status" value="1"/>
</dbReference>
<dbReference type="InterPro" id="IPR001609">
    <property type="entry name" value="Myosin_head_motor_dom-like"/>
</dbReference>
<accession>A0A3Q2DV74</accession>
<evidence type="ECO:0000256" key="17">
    <source>
        <dbReference type="ARBA" id="ARBA00041440"/>
    </source>
</evidence>
<dbReference type="Pfam" id="PF00063">
    <property type="entry name" value="Myosin_head"/>
    <property type="match status" value="1"/>
</dbReference>
<evidence type="ECO:0000256" key="13">
    <source>
        <dbReference type="ARBA" id="ARBA00023212"/>
    </source>
</evidence>
<dbReference type="PROSITE" id="PS51456">
    <property type="entry name" value="MYOSIN_MOTOR"/>
    <property type="match status" value="1"/>
</dbReference>
<evidence type="ECO:0000256" key="18">
    <source>
        <dbReference type="ARBA" id="ARBA00042289"/>
    </source>
</evidence>
<evidence type="ECO:0000256" key="14">
    <source>
        <dbReference type="ARBA" id="ARBA00023329"/>
    </source>
</evidence>
<evidence type="ECO:0000256" key="6">
    <source>
        <dbReference type="ARBA" id="ARBA00022840"/>
    </source>
</evidence>
<keyword evidence="14" id="KW-0968">Cytoplasmic vesicle</keyword>
<dbReference type="GO" id="GO:0032982">
    <property type="term" value="C:myosin filament"/>
    <property type="evidence" value="ECO:0007669"/>
    <property type="project" value="TreeGrafter"/>
</dbReference>
<dbReference type="GO" id="GO:0016460">
    <property type="term" value="C:myosin II complex"/>
    <property type="evidence" value="ECO:0007669"/>
    <property type="project" value="TreeGrafter"/>
</dbReference>
<evidence type="ECO:0000256" key="21">
    <source>
        <dbReference type="SAM" id="MobiDB-lite"/>
    </source>
</evidence>
<feature type="region of interest" description="Actin-binding" evidence="20">
    <location>
        <begin position="653"/>
        <end position="675"/>
    </location>
</feature>
<dbReference type="FunFam" id="3.30.70.1590:FF:000001">
    <property type="entry name" value="Myosin heavy chain"/>
    <property type="match status" value="1"/>
</dbReference>
<keyword evidence="11 20" id="KW-0505">Motor protein</keyword>
<feature type="domain" description="Myosin N-terminal SH3-like" evidence="23">
    <location>
        <begin position="25"/>
        <end position="75"/>
    </location>
</feature>
<dbReference type="Ensembl" id="ENSCVAT00000005902.1">
    <property type="protein sequence ID" value="ENSCVAP00000023763.1"/>
    <property type="gene ID" value="ENSCVAG00000007422.1"/>
</dbReference>
<keyword evidence="13" id="KW-0206">Cytoskeleton</keyword>
<dbReference type="GO" id="GO:0007010">
    <property type="term" value="P:cytoskeleton organization"/>
    <property type="evidence" value="ECO:0007669"/>
    <property type="project" value="UniProtKB-ARBA"/>
</dbReference>
<keyword evidence="25" id="KW-1185">Reference proteome</keyword>
<dbReference type="FunFam" id="3.40.850.10:FF:000175">
    <property type="entry name" value="Myosin heavy chain 9"/>
    <property type="match status" value="1"/>
</dbReference>
<evidence type="ECO:0000256" key="2">
    <source>
        <dbReference type="ARBA" id="ARBA00004544"/>
    </source>
</evidence>
<dbReference type="GO" id="GO:0060473">
    <property type="term" value="C:cortical granule"/>
    <property type="evidence" value="ECO:0007669"/>
    <property type="project" value="UniProtKB-SubCell"/>
</dbReference>
<dbReference type="GO" id="GO:0005524">
    <property type="term" value="F:ATP binding"/>
    <property type="evidence" value="ECO:0007669"/>
    <property type="project" value="UniProtKB-UniRule"/>
</dbReference>
<dbReference type="SUPFAM" id="SSF90257">
    <property type="entry name" value="Myosin rod fragments"/>
    <property type="match status" value="5"/>
</dbReference>
<evidence type="ECO:0000256" key="15">
    <source>
        <dbReference type="ARBA" id="ARBA00037865"/>
    </source>
</evidence>
<dbReference type="SUPFAM" id="SSF52540">
    <property type="entry name" value="P-loop containing nucleoside triphosphate hydrolases"/>
    <property type="match status" value="1"/>
</dbReference>
<evidence type="ECO:0000256" key="12">
    <source>
        <dbReference type="ARBA" id="ARBA00023203"/>
    </source>
</evidence>
<feature type="binding site" evidence="20">
    <location>
        <begin position="172"/>
        <end position="179"/>
    </location>
    <ligand>
        <name>ATP</name>
        <dbReference type="ChEBI" id="CHEBI:30616"/>
    </ligand>
</feature>
<organism evidence="24 25">
    <name type="scientific">Cyprinodon variegatus</name>
    <name type="common">Sheepshead minnow</name>
    <dbReference type="NCBI Taxonomy" id="28743"/>
    <lineage>
        <taxon>Eukaryota</taxon>
        <taxon>Metazoa</taxon>
        <taxon>Chordata</taxon>
        <taxon>Craniata</taxon>
        <taxon>Vertebrata</taxon>
        <taxon>Euteleostomi</taxon>
        <taxon>Actinopterygii</taxon>
        <taxon>Neopterygii</taxon>
        <taxon>Teleostei</taxon>
        <taxon>Neoteleostei</taxon>
        <taxon>Acanthomorphata</taxon>
        <taxon>Ovalentaria</taxon>
        <taxon>Atherinomorphae</taxon>
        <taxon>Cyprinodontiformes</taxon>
        <taxon>Cyprinodontidae</taxon>
        <taxon>Cyprinodon</taxon>
    </lineage>
</organism>
<evidence type="ECO:0000256" key="4">
    <source>
        <dbReference type="ARBA" id="ARBA00022490"/>
    </source>
</evidence>
<dbReference type="GO" id="GO:0008360">
    <property type="term" value="P:regulation of cell shape"/>
    <property type="evidence" value="ECO:0007669"/>
    <property type="project" value="UniProtKB-KW"/>
</dbReference>
<dbReference type="OMA" id="DVRFLHK"/>
<evidence type="ECO:0000256" key="20">
    <source>
        <dbReference type="PROSITE-ProRule" id="PRU00782"/>
    </source>
</evidence>
<protein>
    <recommendedName>
        <fullName evidence="16">Myosin-9</fullName>
    </recommendedName>
    <alternativeName>
        <fullName evidence="17">Myosin heavy chain 9</fullName>
    </alternativeName>
    <alternativeName>
        <fullName evidence="18">Myosin heavy chain, non-muscle IIa</fullName>
    </alternativeName>
    <alternativeName>
        <fullName evidence="19">Non-muscle myosin heavy chain IIa</fullName>
    </alternativeName>
</protein>
<dbReference type="PROSITE" id="PS51844">
    <property type="entry name" value="SH3_LIKE"/>
    <property type="match status" value="1"/>
</dbReference>
<dbReference type="Pfam" id="PF00612">
    <property type="entry name" value="IQ"/>
    <property type="match status" value="1"/>
</dbReference>
<feature type="compositionally biased region" description="Basic and acidic residues" evidence="21">
    <location>
        <begin position="929"/>
        <end position="939"/>
    </location>
</feature>
<keyword evidence="7" id="KW-0112">Calmodulin-binding</keyword>
<dbReference type="InterPro" id="IPR002928">
    <property type="entry name" value="Myosin_tail"/>
</dbReference>
<dbReference type="Pfam" id="PF01576">
    <property type="entry name" value="Myosin_tail_1"/>
    <property type="match status" value="1"/>
</dbReference>
<dbReference type="Proteomes" id="UP000265020">
    <property type="component" value="Unassembled WGS sequence"/>
</dbReference>
<evidence type="ECO:0000256" key="11">
    <source>
        <dbReference type="ARBA" id="ARBA00023175"/>
    </source>
</evidence>
<dbReference type="FunFam" id="1.20.120.720:FF:000002">
    <property type="entry name" value="Myosin heavy chain 10"/>
    <property type="match status" value="1"/>
</dbReference>
<evidence type="ECO:0000313" key="25">
    <source>
        <dbReference type="Proteomes" id="UP000265020"/>
    </source>
</evidence>
<evidence type="ECO:0000256" key="16">
    <source>
        <dbReference type="ARBA" id="ARBA00039816"/>
    </source>
</evidence>
<keyword evidence="5 20" id="KW-0547">Nucleotide-binding</keyword>
<keyword evidence="6 20" id="KW-0067">ATP-binding</keyword>
<comment type="subcellular location">
    <subcellularLocation>
        <location evidence="2">Cytoplasm</location>
        <location evidence="2">Cell cortex</location>
    </subcellularLocation>
    <subcellularLocation>
        <location evidence="1">Cytoplasm</location>
        <location evidence="1">Cytoskeleton</location>
    </subcellularLocation>
    <subcellularLocation>
        <location evidence="15">Cytoplasmic vesicle</location>
        <location evidence="15">Secretory vesicle</location>
        <location evidence="15">Cortical granule</location>
    </subcellularLocation>
</comment>
<evidence type="ECO:0000259" key="22">
    <source>
        <dbReference type="PROSITE" id="PS51456"/>
    </source>
</evidence>
<dbReference type="GO" id="GO:0030029">
    <property type="term" value="P:actin filament-based process"/>
    <property type="evidence" value="ECO:0007669"/>
    <property type="project" value="UniProtKB-ARBA"/>
</dbReference>
<dbReference type="Gene3D" id="2.30.30.360">
    <property type="entry name" value="Myosin S1 fragment, N-terminal"/>
    <property type="match status" value="1"/>
</dbReference>
<dbReference type="FunFam" id="1.20.5.340:FF:000009">
    <property type="entry name" value="myosin-11 isoform X2"/>
    <property type="match status" value="1"/>
</dbReference>
<dbReference type="SMART" id="SM00242">
    <property type="entry name" value="MYSc"/>
    <property type="match status" value="1"/>
</dbReference>
<evidence type="ECO:0000256" key="5">
    <source>
        <dbReference type="ARBA" id="ARBA00022741"/>
    </source>
</evidence>
<dbReference type="FunFam" id="1.20.5.340:FF:000008">
    <property type="entry name" value="Myosin heavy chain 11"/>
    <property type="match status" value="1"/>
</dbReference>
<dbReference type="InterPro" id="IPR004009">
    <property type="entry name" value="SH3_Myosin"/>
</dbReference>
<keyword evidence="10 20" id="KW-0518">Myosin</keyword>
<evidence type="ECO:0000256" key="3">
    <source>
        <dbReference type="ARBA" id="ARBA00008314"/>
    </source>
</evidence>
<evidence type="ECO:0000256" key="1">
    <source>
        <dbReference type="ARBA" id="ARBA00004245"/>
    </source>
</evidence>
<dbReference type="InterPro" id="IPR036961">
    <property type="entry name" value="Kinesin_motor_dom_sf"/>
</dbReference>
<dbReference type="PRINTS" id="PR00193">
    <property type="entry name" value="MYOSINHEAVY"/>
</dbReference>
<dbReference type="GO" id="GO:0000146">
    <property type="term" value="F:microfilament motor activity"/>
    <property type="evidence" value="ECO:0007669"/>
    <property type="project" value="TreeGrafter"/>
</dbReference>
<keyword evidence="4" id="KW-0963">Cytoplasm</keyword>
<dbReference type="Gene3D" id="1.20.120.720">
    <property type="entry name" value="Myosin VI head, motor domain, U50 subdomain"/>
    <property type="match status" value="1"/>
</dbReference>
<sequence>MSDVDKFLYVDRNMVNNPLAQADWATKKLVWVPSERLGFEAGSVKEEHGDECVVELADSGKKIKVNKDDIQKMNPPKFSKVEDMAELTCLNEASVLHNLKERYYSGLIYTYSGLFCVVINPYKNLPIYSEEIVEMYKGKKRHEMPPHIYAITDTAYRSMMQDREDQSILCTGESGAGKTENTKKVIQYLAHVASSHKTKKDQVSLGELEKQLLQANPILEAFGNAKTVKNDNSSRFGKFIRINFDVNGYIVGANIETYLLEKSRAIRQAKDERTFHIFYYLLTGAGDKLRKDLLLENYNNYRFLSNGNVTIPGQQDKDLFTETLEAFKIMGIPEDEQIGMLKVVASVLQLGNMTFKKERHTDQASMPDNTAAQKVSHLMGMNVTDFTRAILSPRIKVGRDYVQKAQTQEQAEFAVEALAKATYERMFRWLVMRINKALDKTKRQGASFIGILDIAGFEIFELNSFEQLCINYTNEKLQQLFNHTMFILEQEEYQREGIEWSFIDFGLDLQPCIDLIEKPASPPGILALLDEECWFPKATDKSFVEKVVQEQGTHPKFHKPKKLKDEADFCIIHYAGKVDYKADEWLMKNMDPLNDNVTTLLNQSTDKFVSELWRDVDRIVGLDKVSGMSEMPGAFKTRKGMFRTVGQLYKEQLSKLMATLRNTNPNFVRCIIPNHEKKAGKLDPHLVLDQLRCNGVLEGIRICRQGFPNRIVFQEFRQRYEILTPNAIPKGFMDGKQACVLMIQSLELDPNLFRIGQSKVFFRAGVLAHLEEERDMKITDIIISFQAWCRGYVARKAFAKRQQQLTAMKVIQRNCAAYLKLRNWQWWRLFTKVKPLLQVSRQEEEMQAKDEELHKVKEKQILAEQQLQEMEEKQQQLNAEKMALQEQLQAETELCAEAEEMRARLAAKKQELEEILHDLEARVEEEEERASHLSAEKKKMQQNISDLEQQLDEEEAARQKLQLEKVTLEAKMKKIEEDVMVLDDQNNKLLKEKKLMEERISEFTTNLAEEEEKSKSLQKLKTKHEAMITDLEDRLRREEKMRQELEKNRRKLEGDFTETHDQIAELQAQIAELRAQLAKKEEELQAALARIEEEAAQKNMAQKKIRELEAQLSEIQEDLELEKQARMKAEKHRRDLGEELEALKTELEDTLDSTAAMQELRTKRETEVTQLKKNLEEEARVHEQQLVEMRQKHSQAFDELNEQLEQAKRNKVSMEKAKQALESEKNELTIELQTLMQGKTDSEHRRKKAEGLAQELQAKFSEAERQRTELAEKLTKVQAELENVNTLLTEVEGKSIKANKDCSAVESQLQDTQELLQEETRQKLSLGTRLRQLEDEQHSLREQLEEEEEAKRNVEKQLQTVQAQLADMKKRVEQDAGCLESAEEGKKKLQRELDGTIQRFEEKCAAYDKLDKTKTRLQQELDDLQVDQDHLRQIVSNLEKKQKKFDQMLAEEKNISARYAEERDRAEAEAREKETRALALTRELESLMDIKEELDRNNKLLRAEMEDLVSSKDDVGKNVHELEKAKRAMEQQLEEMRTQLEELEDELQGTEDAKLRLEVNMQAMKAQYERDLAGRDEMGEEKKRALIKQVREMELELEDERKQRSAAVAARKKLELDLKELEAAIDMANKNREDALKQLKKLQAQMKDLIRELEDTRLSRDEILTQSKETEKKLKAMEADMIQMQEVSLHTRCSACC</sequence>
<dbReference type="FunFam" id="2.30.30.360:FF:000001">
    <property type="entry name" value="Myosin heavy chain"/>
    <property type="match status" value="1"/>
</dbReference>
<evidence type="ECO:0000256" key="8">
    <source>
        <dbReference type="ARBA" id="ARBA00022960"/>
    </source>
</evidence>
<dbReference type="PROSITE" id="PS50096">
    <property type="entry name" value="IQ"/>
    <property type="match status" value="1"/>
</dbReference>
<dbReference type="InterPro" id="IPR008989">
    <property type="entry name" value="Myosin_S1_N"/>
</dbReference>
<evidence type="ECO:0000256" key="9">
    <source>
        <dbReference type="ARBA" id="ARBA00023054"/>
    </source>
</evidence>
<comment type="similarity">
    <text evidence="3 20">Belongs to the TRAFAC class myosin-kinesin ATPase superfamily. Myosin family.</text>
</comment>
<dbReference type="STRING" id="28743.ENSCVAP00000023763"/>
<dbReference type="Gene3D" id="1.10.10.820">
    <property type="match status" value="1"/>
</dbReference>
<keyword evidence="8" id="KW-0133">Cell shape</keyword>
<dbReference type="GeneTree" id="ENSGT00940000155632"/>
<dbReference type="SMART" id="SM00015">
    <property type="entry name" value="IQ"/>
    <property type="match status" value="1"/>
</dbReference>
<dbReference type="PANTHER" id="PTHR45615:SF16">
    <property type="entry name" value="MYOSIN-9"/>
    <property type="match status" value="1"/>
</dbReference>
<dbReference type="FunFam" id="1.10.10.820:FF:000001">
    <property type="entry name" value="Myosin heavy chain"/>
    <property type="match status" value="1"/>
</dbReference>
<dbReference type="InterPro" id="IPR000048">
    <property type="entry name" value="IQ_motif_EF-hand-BS"/>
</dbReference>
<reference evidence="24" key="1">
    <citation type="submission" date="2025-08" db="UniProtKB">
        <authorList>
            <consortium name="Ensembl"/>
        </authorList>
    </citation>
    <scope>IDENTIFICATION</scope>
</reference>